<protein>
    <submittedName>
        <fullName evidence="1">Uncharacterized protein</fullName>
    </submittedName>
</protein>
<dbReference type="RefSeq" id="WP_059136415.1">
    <property type="nucleotide sequence ID" value="NZ_LMAI01000004.1"/>
</dbReference>
<evidence type="ECO:0000313" key="2">
    <source>
        <dbReference type="Proteomes" id="UP000054388"/>
    </source>
</evidence>
<gene>
    <name evidence="1" type="ORF">AR686_07770</name>
</gene>
<dbReference type="Proteomes" id="UP000054388">
    <property type="component" value="Unassembled WGS sequence"/>
</dbReference>
<accession>A0A101CHN8</accession>
<comment type="caution">
    <text evidence="1">The sequence shown here is derived from an EMBL/GenBank/DDBJ whole genome shotgun (WGS) entry which is preliminary data.</text>
</comment>
<name>A0A101CHN8_9FLAO</name>
<organism evidence="1 2">
    <name type="scientific">Chryseobacterium aquaticum subsp. greenlandense</name>
    <dbReference type="NCBI Taxonomy" id="345663"/>
    <lineage>
        <taxon>Bacteria</taxon>
        <taxon>Pseudomonadati</taxon>
        <taxon>Bacteroidota</taxon>
        <taxon>Flavobacteriia</taxon>
        <taxon>Flavobacteriales</taxon>
        <taxon>Weeksellaceae</taxon>
        <taxon>Chryseobacterium group</taxon>
        <taxon>Chryseobacterium</taxon>
    </lineage>
</organism>
<reference evidence="1 2" key="1">
    <citation type="submission" date="2015-10" db="EMBL/GenBank/DDBJ databases">
        <title>Genome sequence of Chryseobacterium greenlandense.</title>
        <authorList>
            <person name="Newman J."/>
            <person name="Fischer K."/>
            <person name="Miller J."/>
        </authorList>
    </citation>
    <scope>NUCLEOTIDE SEQUENCE [LARGE SCALE GENOMIC DNA]</scope>
    <source>
        <strain evidence="1 2">UMB34</strain>
    </source>
</reference>
<proteinExistence type="predicted"/>
<sequence>MEEDTFKQFLDESLTKEQQEEKESNQLIEKGFFFNVGKRELHIKPLVFGTIAQANKYAVDLKINILSDDNASVFKEVNRNIDPLMKFIAVCVLAKPWKIKLFSGLLAKYLKWKLNPQTALKITLAILQMYDIANFITSIRLIGQTTITNPRETNLVDGKAQVSNPSTEH</sequence>
<dbReference type="EMBL" id="LMAI01000004">
    <property type="protein sequence ID" value="KUJ56451.1"/>
    <property type="molecule type" value="Genomic_DNA"/>
</dbReference>
<evidence type="ECO:0000313" key="1">
    <source>
        <dbReference type="EMBL" id="KUJ56451.1"/>
    </source>
</evidence>
<dbReference type="AlphaFoldDB" id="A0A101CHN8"/>